<dbReference type="InterPro" id="IPR017039">
    <property type="entry name" value="Virul_fac_BrkB"/>
</dbReference>
<dbReference type="Proteomes" id="UP000520156">
    <property type="component" value="Unassembled WGS sequence"/>
</dbReference>
<feature type="transmembrane region" description="Helical" evidence="7">
    <location>
        <begin position="293"/>
        <end position="313"/>
    </location>
</feature>
<evidence type="ECO:0000256" key="6">
    <source>
        <dbReference type="SAM" id="MobiDB-lite"/>
    </source>
</evidence>
<evidence type="ECO:0000256" key="3">
    <source>
        <dbReference type="ARBA" id="ARBA00022692"/>
    </source>
</evidence>
<keyword evidence="5 7" id="KW-0472">Membrane</keyword>
<sequence length="358" mass="38613">MEERPIGGPDSPAPALSAPDLSPEARRRDALRRQHGEGGEGGPTGRMARDLRPGARVRAVIARVVTGVWNDGFIHAGNLAYMAVVALFPFFITAAAIFSALGERGERAAMINAFLLAVPPAVARAIAPVARDVVEARTGWLLWVGGLVGLWTVGSLIETIRDVLRRAYGTRPTHAFWRYRLVSTGIIIGAVILLLLSLIAQVLIGAVQQAILAWIPRLAPLTEAMALSRLIPAAVLFASLYLLFLSLTPAAYRGPRYPKWPGALFVTGWWVAVTVSLPWALRSLLHYDATYGSLAGIMITLFFFWLVGLGMVFGAELNAALAEPPEERDMVGQDDNRAQEGGQRPVVATPGRRNEGGD</sequence>
<feature type="transmembrane region" description="Helical" evidence="7">
    <location>
        <begin position="181"/>
        <end position="206"/>
    </location>
</feature>
<evidence type="ECO:0000313" key="9">
    <source>
        <dbReference type="Proteomes" id="UP000520156"/>
    </source>
</evidence>
<accession>A0A7X1F7F8</accession>
<feature type="region of interest" description="Disordered" evidence="6">
    <location>
        <begin position="324"/>
        <end position="358"/>
    </location>
</feature>
<keyword evidence="2" id="KW-1003">Cell membrane</keyword>
<dbReference type="EMBL" id="JACLAU010000010">
    <property type="protein sequence ID" value="MBC2651766.1"/>
    <property type="molecule type" value="Genomic_DNA"/>
</dbReference>
<feature type="transmembrane region" description="Helical" evidence="7">
    <location>
        <begin position="108"/>
        <end position="127"/>
    </location>
</feature>
<feature type="transmembrane region" description="Helical" evidence="7">
    <location>
        <begin position="79"/>
        <end position="101"/>
    </location>
</feature>
<feature type="compositionally biased region" description="Basic and acidic residues" evidence="6">
    <location>
        <begin position="23"/>
        <end position="38"/>
    </location>
</feature>
<dbReference type="Pfam" id="PF03631">
    <property type="entry name" value="Virul_fac_BrkB"/>
    <property type="match status" value="1"/>
</dbReference>
<proteinExistence type="predicted"/>
<gene>
    <name evidence="8" type="ORF">H7F49_08625</name>
</gene>
<evidence type="ECO:0000256" key="5">
    <source>
        <dbReference type="ARBA" id="ARBA00023136"/>
    </source>
</evidence>
<dbReference type="AlphaFoldDB" id="A0A7X1F7F8"/>
<dbReference type="PANTHER" id="PTHR30213">
    <property type="entry name" value="INNER MEMBRANE PROTEIN YHJD"/>
    <property type="match status" value="1"/>
</dbReference>
<feature type="compositionally biased region" description="Basic and acidic residues" evidence="6">
    <location>
        <begin position="325"/>
        <end position="338"/>
    </location>
</feature>
<feature type="transmembrane region" description="Helical" evidence="7">
    <location>
        <begin position="260"/>
        <end position="281"/>
    </location>
</feature>
<dbReference type="PANTHER" id="PTHR30213:SF0">
    <property type="entry name" value="UPF0761 MEMBRANE PROTEIN YIHY"/>
    <property type="match status" value="1"/>
</dbReference>
<evidence type="ECO:0000256" key="7">
    <source>
        <dbReference type="SAM" id="Phobius"/>
    </source>
</evidence>
<feature type="region of interest" description="Disordered" evidence="6">
    <location>
        <begin position="1"/>
        <end position="49"/>
    </location>
</feature>
<evidence type="ECO:0000256" key="4">
    <source>
        <dbReference type="ARBA" id="ARBA00022989"/>
    </source>
</evidence>
<name>A0A7X1F7F8_9SPHN</name>
<keyword evidence="9" id="KW-1185">Reference proteome</keyword>
<organism evidence="8 9">
    <name type="scientific">Novosphingobium aerophilum</name>
    <dbReference type="NCBI Taxonomy" id="2839843"/>
    <lineage>
        <taxon>Bacteria</taxon>
        <taxon>Pseudomonadati</taxon>
        <taxon>Pseudomonadota</taxon>
        <taxon>Alphaproteobacteria</taxon>
        <taxon>Sphingomonadales</taxon>
        <taxon>Sphingomonadaceae</taxon>
        <taxon>Novosphingobium</taxon>
    </lineage>
</organism>
<reference evidence="8 9" key="1">
    <citation type="submission" date="2020-08" db="EMBL/GenBank/DDBJ databases">
        <title>The genome sequence of Novosphingobium flavum 4Y4.</title>
        <authorList>
            <person name="Liu Y."/>
        </authorList>
    </citation>
    <scope>NUCLEOTIDE SEQUENCE [LARGE SCALE GENOMIC DNA]</scope>
    <source>
        <strain evidence="8 9">4Y4</strain>
    </source>
</reference>
<feature type="compositionally biased region" description="Low complexity" evidence="6">
    <location>
        <begin position="9"/>
        <end position="22"/>
    </location>
</feature>
<dbReference type="RefSeq" id="WP_185683190.1">
    <property type="nucleotide sequence ID" value="NZ_JACLAU010000010.1"/>
</dbReference>
<protein>
    <submittedName>
        <fullName evidence="8">YihY/virulence factor BrkB family protein</fullName>
    </submittedName>
</protein>
<feature type="transmembrane region" description="Helical" evidence="7">
    <location>
        <begin position="226"/>
        <end position="248"/>
    </location>
</feature>
<evidence type="ECO:0000313" key="8">
    <source>
        <dbReference type="EMBL" id="MBC2651766.1"/>
    </source>
</evidence>
<keyword evidence="3 7" id="KW-0812">Transmembrane</keyword>
<feature type="transmembrane region" description="Helical" evidence="7">
    <location>
        <begin position="139"/>
        <end position="160"/>
    </location>
</feature>
<comment type="subcellular location">
    <subcellularLocation>
        <location evidence="1">Cell membrane</location>
        <topology evidence="1">Multi-pass membrane protein</topology>
    </subcellularLocation>
</comment>
<keyword evidence="4 7" id="KW-1133">Transmembrane helix</keyword>
<dbReference type="GO" id="GO:0005886">
    <property type="term" value="C:plasma membrane"/>
    <property type="evidence" value="ECO:0007669"/>
    <property type="project" value="UniProtKB-SubCell"/>
</dbReference>
<evidence type="ECO:0000256" key="1">
    <source>
        <dbReference type="ARBA" id="ARBA00004651"/>
    </source>
</evidence>
<evidence type="ECO:0000256" key="2">
    <source>
        <dbReference type="ARBA" id="ARBA00022475"/>
    </source>
</evidence>
<comment type="caution">
    <text evidence="8">The sequence shown here is derived from an EMBL/GenBank/DDBJ whole genome shotgun (WGS) entry which is preliminary data.</text>
</comment>